<evidence type="ECO:0000313" key="5">
    <source>
        <dbReference type="Proteomes" id="UP000253034"/>
    </source>
</evidence>
<keyword evidence="5" id="KW-1185">Reference proteome</keyword>
<evidence type="ECO:0000256" key="1">
    <source>
        <dbReference type="ARBA" id="ARBA00022705"/>
    </source>
</evidence>
<sequence length="287" mass="32512">MLELRDAYKVLGLREEADKSEIEKAYAFLIKKYKNIINNEDDDARLKAQKELDEVNDAYNSIARKKIQDMEVKQQTPPNPVFKKLGIDQKKAGNFVYYYKFHFIIGFVALLLAGHFIYSVVTRVEPDLNIVFIGEFYPQDSNILKEKIKKDLPSVTEPSVDIISLLPEQEGSVNPQQEYAMQMKAMAVTAAGEVDVYIFDRANFEKIAKGSGLESLDRLSQELDTDSQKFISLKPEDGDAEHIYGIDVRGSTFLKEVQLDGKEAIAAIRVNPLHPSAAEEFIKKLVN</sequence>
<feature type="transmembrane region" description="Helical" evidence="2">
    <location>
        <begin position="97"/>
        <end position="118"/>
    </location>
</feature>
<name>A0A369B0C9_9FIRM</name>
<keyword evidence="2" id="KW-0812">Transmembrane</keyword>
<dbReference type="OrthoDB" id="1738492at2"/>
<dbReference type="CDD" id="cd06257">
    <property type="entry name" value="DnaJ"/>
    <property type="match status" value="1"/>
</dbReference>
<dbReference type="PROSITE" id="PS50076">
    <property type="entry name" value="DNAJ_2"/>
    <property type="match status" value="1"/>
</dbReference>
<evidence type="ECO:0000259" key="3">
    <source>
        <dbReference type="PROSITE" id="PS50076"/>
    </source>
</evidence>
<dbReference type="InterPro" id="IPR036869">
    <property type="entry name" value="J_dom_sf"/>
</dbReference>
<dbReference type="EMBL" id="QPJT01000014">
    <property type="protein sequence ID" value="RCX14861.1"/>
    <property type="molecule type" value="Genomic_DNA"/>
</dbReference>
<reference evidence="4 5" key="1">
    <citation type="submission" date="2018-07" db="EMBL/GenBank/DDBJ databases">
        <title>Genomic Encyclopedia of Type Strains, Phase IV (KMG-IV): sequencing the most valuable type-strain genomes for metagenomic binning, comparative biology and taxonomic classification.</title>
        <authorList>
            <person name="Goeker M."/>
        </authorList>
    </citation>
    <scope>NUCLEOTIDE SEQUENCE [LARGE SCALE GENOMIC DNA]</scope>
    <source>
        <strain evidence="4 5">DSM 27016</strain>
    </source>
</reference>
<organism evidence="4 5">
    <name type="scientific">Anaerobacterium chartisolvens</name>
    <dbReference type="NCBI Taxonomy" id="1297424"/>
    <lineage>
        <taxon>Bacteria</taxon>
        <taxon>Bacillati</taxon>
        <taxon>Bacillota</taxon>
        <taxon>Clostridia</taxon>
        <taxon>Eubacteriales</taxon>
        <taxon>Oscillospiraceae</taxon>
        <taxon>Anaerobacterium</taxon>
    </lineage>
</organism>
<dbReference type="SUPFAM" id="SSF46565">
    <property type="entry name" value="Chaperone J-domain"/>
    <property type="match status" value="1"/>
</dbReference>
<dbReference type="InterPro" id="IPR001623">
    <property type="entry name" value="DnaJ_domain"/>
</dbReference>
<dbReference type="AlphaFoldDB" id="A0A369B0C9"/>
<keyword evidence="2" id="KW-0472">Membrane</keyword>
<evidence type="ECO:0000256" key="2">
    <source>
        <dbReference type="SAM" id="Phobius"/>
    </source>
</evidence>
<dbReference type="RefSeq" id="WP_114298294.1">
    <property type="nucleotide sequence ID" value="NZ_QPJT01000014.1"/>
</dbReference>
<keyword evidence="1" id="KW-0235">DNA replication</keyword>
<feature type="domain" description="J" evidence="3">
    <location>
        <begin position="6"/>
        <end position="86"/>
    </location>
</feature>
<comment type="caution">
    <text evidence="4">The sequence shown here is derived from an EMBL/GenBank/DDBJ whole genome shotgun (WGS) entry which is preliminary data.</text>
</comment>
<dbReference type="Proteomes" id="UP000253034">
    <property type="component" value="Unassembled WGS sequence"/>
</dbReference>
<accession>A0A369B0C9</accession>
<dbReference type="Gene3D" id="1.10.287.110">
    <property type="entry name" value="DnaJ domain"/>
    <property type="match status" value="1"/>
</dbReference>
<gene>
    <name evidence="4" type="ORF">DFR58_11495</name>
</gene>
<evidence type="ECO:0000313" key="4">
    <source>
        <dbReference type="EMBL" id="RCX14861.1"/>
    </source>
</evidence>
<proteinExistence type="predicted"/>
<dbReference type="GO" id="GO:0006260">
    <property type="term" value="P:DNA replication"/>
    <property type="evidence" value="ECO:0007669"/>
    <property type="project" value="UniProtKB-KW"/>
</dbReference>
<keyword evidence="2" id="KW-1133">Transmembrane helix</keyword>
<protein>
    <recommendedName>
        <fullName evidence="3">J domain-containing protein</fullName>
    </recommendedName>
</protein>